<dbReference type="EMBL" id="ML145253">
    <property type="protein sequence ID" value="TBU52388.1"/>
    <property type="molecule type" value="Genomic_DNA"/>
</dbReference>
<dbReference type="Proteomes" id="UP000292082">
    <property type="component" value="Unassembled WGS sequence"/>
</dbReference>
<name>A0A4Q9PCP9_9APHY</name>
<keyword evidence="2" id="KW-1185">Reference proteome</keyword>
<accession>A0A4Q9PCP9</accession>
<protein>
    <submittedName>
        <fullName evidence="1">Uncharacterized protein</fullName>
    </submittedName>
</protein>
<organism evidence="1 2">
    <name type="scientific">Dichomitus squalens</name>
    <dbReference type="NCBI Taxonomy" id="114155"/>
    <lineage>
        <taxon>Eukaryota</taxon>
        <taxon>Fungi</taxon>
        <taxon>Dikarya</taxon>
        <taxon>Basidiomycota</taxon>
        <taxon>Agaricomycotina</taxon>
        <taxon>Agaricomycetes</taxon>
        <taxon>Polyporales</taxon>
        <taxon>Polyporaceae</taxon>
        <taxon>Dichomitus</taxon>
    </lineage>
</organism>
<gene>
    <name evidence="1" type="ORF">BD310DRAFT_240945</name>
</gene>
<sequence>MCDPSQHARPRLRLSHPFRLCKARQDHLQTRRVCLHVKPCHIFLLLPCHSVILRRPPLSARACRTKLNMTLCHSTSAHPRRLTHMDIFVRARRDHYGGRVALTHTRTRPSSIFTNWPQICGRYSIGLSSKKIIAVRGRSSSSGRSSSRWDRNVHLL</sequence>
<reference evidence="1 2" key="1">
    <citation type="submission" date="2019-01" db="EMBL/GenBank/DDBJ databases">
        <title>Draft genome sequences of three monokaryotic isolates of the white-rot basidiomycete fungus Dichomitus squalens.</title>
        <authorList>
            <consortium name="DOE Joint Genome Institute"/>
            <person name="Lopez S.C."/>
            <person name="Andreopoulos B."/>
            <person name="Pangilinan J."/>
            <person name="Lipzen A."/>
            <person name="Riley R."/>
            <person name="Ahrendt S."/>
            <person name="Ng V."/>
            <person name="Barry K."/>
            <person name="Daum C."/>
            <person name="Grigoriev I.V."/>
            <person name="Hilden K.S."/>
            <person name="Makela M.R."/>
            <person name="de Vries R.P."/>
        </authorList>
    </citation>
    <scope>NUCLEOTIDE SEQUENCE [LARGE SCALE GENOMIC DNA]</scope>
    <source>
        <strain evidence="1 2">CBS 464.89</strain>
    </source>
</reference>
<dbReference type="AlphaFoldDB" id="A0A4Q9PCP9"/>
<evidence type="ECO:0000313" key="2">
    <source>
        <dbReference type="Proteomes" id="UP000292082"/>
    </source>
</evidence>
<evidence type="ECO:0000313" key="1">
    <source>
        <dbReference type="EMBL" id="TBU52388.1"/>
    </source>
</evidence>
<proteinExistence type="predicted"/>